<protein>
    <submittedName>
        <fullName evidence="2">NB-ARC domain-containing protein</fullName>
    </submittedName>
</protein>
<gene>
    <name evidence="2" type="ORF">BCF44_10331</name>
</gene>
<dbReference type="PANTHER" id="PTHR47691:SF3">
    <property type="entry name" value="HTH-TYPE TRANSCRIPTIONAL REGULATOR RV0890C-RELATED"/>
    <property type="match status" value="1"/>
</dbReference>
<evidence type="ECO:0000313" key="2">
    <source>
        <dbReference type="EMBL" id="REH51582.1"/>
    </source>
</evidence>
<dbReference type="Gene3D" id="1.10.8.430">
    <property type="entry name" value="Helical domain of apoptotic protease-activating factors"/>
    <property type="match status" value="1"/>
</dbReference>
<dbReference type="Pfam" id="PF00931">
    <property type="entry name" value="NB-ARC"/>
    <property type="match status" value="1"/>
</dbReference>
<dbReference type="PANTHER" id="PTHR47691">
    <property type="entry name" value="REGULATOR-RELATED"/>
    <property type="match status" value="1"/>
</dbReference>
<dbReference type="Proteomes" id="UP000256269">
    <property type="component" value="Unassembled WGS sequence"/>
</dbReference>
<evidence type="ECO:0000313" key="3">
    <source>
        <dbReference type="Proteomes" id="UP000256269"/>
    </source>
</evidence>
<evidence type="ECO:0000259" key="1">
    <source>
        <dbReference type="Pfam" id="PF00931"/>
    </source>
</evidence>
<dbReference type="RefSeq" id="WP_170217410.1">
    <property type="nucleotide sequence ID" value="NZ_CP144375.1"/>
</dbReference>
<reference evidence="2 3" key="1">
    <citation type="submission" date="2018-08" db="EMBL/GenBank/DDBJ databases">
        <title>Genomic Encyclopedia of Archaeal and Bacterial Type Strains, Phase II (KMG-II): from individual species to whole genera.</title>
        <authorList>
            <person name="Goeker M."/>
        </authorList>
    </citation>
    <scope>NUCLEOTIDE SEQUENCE [LARGE SCALE GENOMIC DNA]</scope>
    <source>
        <strain evidence="2 3">DSM 45791</strain>
    </source>
</reference>
<sequence>MGQPADHASVGEHATILGHNIQNSTFTALLREPTSFPAQLPRPVEDFTGRTAEIEQLVEFAGHGAAVVVTAIEGTAGVGKTALAVHAGHQVKHQFPDGQLYADLLGYTVGRTSATPGDVAAGFLHSLGIPAEDIPTQAEARTAAFRDIVSRRRLLVVLDNARREDQVRPLLPASGSSLVIVTSRHVLAGLDGVQRMPLDVLTEEEALDLLATTAGRQRVAAEPEAAHQVNIRCGKLPLAVRIAGRLLETEPGLTVADLAAALGDERERLAELKAGDLAVRSAFELSFRALPDEPSRMFTLLGLHPGPEISVDAAMALDGTATTRQIARLMRELHHAHLLESVSAGRYRMHDLIRLFAADRAAEDLHDVESGAAAQRLVVYYVRATQQAVRDLHGDESGARRAAAWLGNERDVVEAIETSLRGPSLNPRRVWLYMSLYAHIHYQRSESILAEHKNGSRTKIFCLERARLISNLAVAVRAHARNLATSTSSSPRLLQVFRHKRSTSAELSQIDRVAAELEQIAAHLRIDPNLETIVSTADTLSFLIESKNALMATIPIEDTQLASALREEVELWREASPLLDRINDLNVQLVASMDPLATAHEEFARLMAKFANDFAAAGDRRSSRHFRRVAWAWQIQAKWIRRRRAELDAILGHGPS</sequence>
<dbReference type="InterPro" id="IPR027417">
    <property type="entry name" value="P-loop_NTPase"/>
</dbReference>
<comment type="caution">
    <text evidence="2">The sequence shown here is derived from an EMBL/GenBank/DDBJ whole genome shotgun (WGS) entry which is preliminary data.</text>
</comment>
<dbReference type="EMBL" id="QUNO01000003">
    <property type="protein sequence ID" value="REH51582.1"/>
    <property type="molecule type" value="Genomic_DNA"/>
</dbReference>
<dbReference type="PRINTS" id="PR00364">
    <property type="entry name" value="DISEASERSIST"/>
</dbReference>
<dbReference type="AlphaFoldDB" id="A0A3E0HYN0"/>
<proteinExistence type="predicted"/>
<dbReference type="Gene3D" id="3.40.50.300">
    <property type="entry name" value="P-loop containing nucleotide triphosphate hydrolases"/>
    <property type="match status" value="1"/>
</dbReference>
<feature type="domain" description="NB-ARC" evidence="1">
    <location>
        <begin position="58"/>
        <end position="218"/>
    </location>
</feature>
<keyword evidence="3" id="KW-1185">Reference proteome</keyword>
<organism evidence="2 3">
    <name type="scientific">Kutzneria buriramensis</name>
    <dbReference type="NCBI Taxonomy" id="1045776"/>
    <lineage>
        <taxon>Bacteria</taxon>
        <taxon>Bacillati</taxon>
        <taxon>Actinomycetota</taxon>
        <taxon>Actinomycetes</taxon>
        <taxon>Pseudonocardiales</taxon>
        <taxon>Pseudonocardiaceae</taxon>
        <taxon>Kutzneria</taxon>
    </lineage>
</organism>
<dbReference type="GO" id="GO:0043531">
    <property type="term" value="F:ADP binding"/>
    <property type="evidence" value="ECO:0007669"/>
    <property type="project" value="InterPro"/>
</dbReference>
<dbReference type="SUPFAM" id="SSF52540">
    <property type="entry name" value="P-loop containing nucleoside triphosphate hydrolases"/>
    <property type="match status" value="1"/>
</dbReference>
<accession>A0A3E0HYN0</accession>
<dbReference type="InterPro" id="IPR002182">
    <property type="entry name" value="NB-ARC"/>
</dbReference>
<name>A0A3E0HYN0_9PSEU</name>
<dbReference type="InterPro" id="IPR042197">
    <property type="entry name" value="Apaf_helical"/>
</dbReference>